<evidence type="ECO:0000313" key="2">
    <source>
        <dbReference type="EMBL" id="JAH91536.1"/>
    </source>
</evidence>
<accession>A0A0E9WMK6</accession>
<dbReference type="EMBL" id="GBXM01017041">
    <property type="protein sequence ID" value="JAH91536.1"/>
    <property type="molecule type" value="Transcribed_RNA"/>
</dbReference>
<protein>
    <submittedName>
        <fullName evidence="2">Uncharacterized protein</fullName>
    </submittedName>
</protein>
<reference evidence="2" key="2">
    <citation type="journal article" date="2015" name="Fish Shellfish Immunol.">
        <title>Early steps in the European eel (Anguilla anguilla)-Vibrio vulnificus interaction in the gills: Role of the RtxA13 toxin.</title>
        <authorList>
            <person name="Callol A."/>
            <person name="Pajuelo D."/>
            <person name="Ebbesson L."/>
            <person name="Teles M."/>
            <person name="MacKenzie S."/>
            <person name="Amaro C."/>
        </authorList>
    </citation>
    <scope>NUCLEOTIDE SEQUENCE</scope>
</reference>
<proteinExistence type="predicted"/>
<dbReference type="AlphaFoldDB" id="A0A0E9WMK6"/>
<name>A0A0E9WMK6_ANGAN</name>
<evidence type="ECO:0000256" key="1">
    <source>
        <dbReference type="SAM" id="MobiDB-lite"/>
    </source>
</evidence>
<reference evidence="2" key="1">
    <citation type="submission" date="2014-11" db="EMBL/GenBank/DDBJ databases">
        <authorList>
            <person name="Amaro Gonzalez C."/>
        </authorList>
    </citation>
    <scope>NUCLEOTIDE SEQUENCE</scope>
</reference>
<sequence length="64" mass="6769">MGRGWGVGVVEAPGLHRKARSSLEGEGGAGSGSYNFSGTNSNDNKIITIQKCHGLTRVLNECHR</sequence>
<feature type="region of interest" description="Disordered" evidence="1">
    <location>
        <begin position="16"/>
        <end position="41"/>
    </location>
</feature>
<organism evidence="2">
    <name type="scientific">Anguilla anguilla</name>
    <name type="common">European freshwater eel</name>
    <name type="synonym">Muraena anguilla</name>
    <dbReference type="NCBI Taxonomy" id="7936"/>
    <lineage>
        <taxon>Eukaryota</taxon>
        <taxon>Metazoa</taxon>
        <taxon>Chordata</taxon>
        <taxon>Craniata</taxon>
        <taxon>Vertebrata</taxon>
        <taxon>Euteleostomi</taxon>
        <taxon>Actinopterygii</taxon>
        <taxon>Neopterygii</taxon>
        <taxon>Teleostei</taxon>
        <taxon>Anguilliformes</taxon>
        <taxon>Anguillidae</taxon>
        <taxon>Anguilla</taxon>
    </lineage>
</organism>